<dbReference type="PANTHER" id="PTHR43205">
    <property type="entry name" value="PROSTAGLANDIN REDUCTASE"/>
    <property type="match status" value="1"/>
</dbReference>
<comment type="caution">
    <text evidence="3">The sequence shown here is derived from an EMBL/GenBank/DDBJ whole genome shotgun (WGS) entry which is preliminary data.</text>
</comment>
<keyword evidence="1" id="KW-0560">Oxidoreductase</keyword>
<dbReference type="InterPro" id="IPR020843">
    <property type="entry name" value="ER"/>
</dbReference>
<dbReference type="SMART" id="SM00829">
    <property type="entry name" value="PKS_ER"/>
    <property type="match status" value="1"/>
</dbReference>
<dbReference type="SUPFAM" id="SSF51735">
    <property type="entry name" value="NAD(P)-binding Rossmann-fold domains"/>
    <property type="match status" value="1"/>
</dbReference>
<dbReference type="InterPro" id="IPR045010">
    <property type="entry name" value="MDR_fam"/>
</dbReference>
<dbReference type="InterPro" id="IPR011032">
    <property type="entry name" value="GroES-like_sf"/>
</dbReference>
<dbReference type="Gene3D" id="3.90.180.10">
    <property type="entry name" value="Medium-chain alcohol dehydrogenases, catalytic domain"/>
    <property type="match status" value="1"/>
</dbReference>
<dbReference type="Pfam" id="PF00107">
    <property type="entry name" value="ADH_zinc_N"/>
    <property type="match status" value="1"/>
</dbReference>
<dbReference type="InterPro" id="IPR036291">
    <property type="entry name" value="NAD(P)-bd_dom_sf"/>
</dbReference>
<evidence type="ECO:0000313" key="4">
    <source>
        <dbReference type="Proteomes" id="UP001590950"/>
    </source>
</evidence>
<dbReference type="EMBL" id="JBEFKJ010000026">
    <property type="protein sequence ID" value="KAL2039225.1"/>
    <property type="molecule type" value="Genomic_DNA"/>
</dbReference>
<dbReference type="InterPro" id="IPR041694">
    <property type="entry name" value="ADH_N_2"/>
</dbReference>
<accession>A0ABR4A2E7</accession>
<dbReference type="Pfam" id="PF16884">
    <property type="entry name" value="ADH_N_2"/>
    <property type="match status" value="1"/>
</dbReference>
<organism evidence="3 4">
    <name type="scientific">Stereocaulon virgatum</name>
    <dbReference type="NCBI Taxonomy" id="373712"/>
    <lineage>
        <taxon>Eukaryota</taxon>
        <taxon>Fungi</taxon>
        <taxon>Dikarya</taxon>
        <taxon>Ascomycota</taxon>
        <taxon>Pezizomycotina</taxon>
        <taxon>Lecanoromycetes</taxon>
        <taxon>OSLEUM clade</taxon>
        <taxon>Lecanoromycetidae</taxon>
        <taxon>Lecanorales</taxon>
        <taxon>Lecanorineae</taxon>
        <taxon>Stereocaulaceae</taxon>
        <taxon>Stereocaulon</taxon>
    </lineage>
</organism>
<dbReference type="SUPFAM" id="SSF50129">
    <property type="entry name" value="GroES-like"/>
    <property type="match status" value="1"/>
</dbReference>
<dbReference type="Gene3D" id="3.40.50.720">
    <property type="entry name" value="NAD(P)-binding Rossmann-like Domain"/>
    <property type="match status" value="1"/>
</dbReference>
<dbReference type="Proteomes" id="UP001590950">
    <property type="component" value="Unassembled WGS sequence"/>
</dbReference>
<evidence type="ECO:0000313" key="3">
    <source>
        <dbReference type="EMBL" id="KAL2039225.1"/>
    </source>
</evidence>
<name>A0ABR4A2E7_9LECA</name>
<gene>
    <name evidence="3" type="ORF">N7G274_007893</name>
</gene>
<evidence type="ECO:0000256" key="1">
    <source>
        <dbReference type="ARBA" id="ARBA00023002"/>
    </source>
</evidence>
<keyword evidence="4" id="KW-1185">Reference proteome</keyword>
<sequence>MVQNKGLIYKAVPTDWPVEGKDLAVESRDFNLSVEPPENGITTKNYYTSFDPYQRGRMRAPEAKSYNPPYELGQPINNNAVAKVLKSNNPKFQEGDVVIGGLPIEEYSIVNAETCERIKKLNNPYHLDPKIYLGALGMPGLTAYSSFYEIGKPQKGETMFISAASGAVGAIVGQLAKHEGLNVLGSVGSDEKLEFITKELGFDGGFNYKKEKPGEALKRLAPKGIDIYYENVGGEQLEAALDALKERGRIVGCGMISQYNITDPNKKYGVKNLTNMIGKRITFRGFIVTDPDMGPKHTLEHQKNVAKWISEGTFQAKQSVTVGIDNAVKGFLGMLRGDNFGKTILQIDELE</sequence>
<protein>
    <recommendedName>
        <fullName evidence="2">Enoyl reductase (ER) domain-containing protein</fullName>
    </recommendedName>
</protein>
<proteinExistence type="predicted"/>
<evidence type="ECO:0000259" key="2">
    <source>
        <dbReference type="SMART" id="SM00829"/>
    </source>
</evidence>
<reference evidence="3 4" key="1">
    <citation type="submission" date="2024-09" db="EMBL/GenBank/DDBJ databases">
        <title>Rethinking Asexuality: The Enigmatic Case of Functional Sexual Genes in Lepraria (Stereocaulaceae).</title>
        <authorList>
            <person name="Doellman M."/>
            <person name="Sun Y."/>
            <person name="Barcenas-Pena A."/>
            <person name="Lumbsch H.T."/>
            <person name="Grewe F."/>
        </authorList>
    </citation>
    <scope>NUCLEOTIDE SEQUENCE [LARGE SCALE GENOMIC DNA]</scope>
    <source>
        <strain evidence="3 4">Mercado 3170</strain>
    </source>
</reference>
<dbReference type="CDD" id="cd05288">
    <property type="entry name" value="PGDH"/>
    <property type="match status" value="1"/>
</dbReference>
<dbReference type="InterPro" id="IPR013149">
    <property type="entry name" value="ADH-like_C"/>
</dbReference>
<dbReference type="PANTHER" id="PTHR43205:SF7">
    <property type="entry name" value="PROSTAGLANDIN REDUCTASE 1"/>
    <property type="match status" value="1"/>
</dbReference>
<feature type="domain" description="Enoyl reductase (ER)" evidence="2">
    <location>
        <begin position="56"/>
        <end position="345"/>
    </location>
</feature>